<dbReference type="InterPro" id="IPR051783">
    <property type="entry name" value="NAD(P)-dependent_oxidoreduct"/>
</dbReference>
<evidence type="ECO:0000313" key="2">
    <source>
        <dbReference type="EMBL" id="UXN69267.1"/>
    </source>
</evidence>
<gene>
    <name evidence="2" type="ORF">N8A98_18825</name>
</gene>
<dbReference type="InterPro" id="IPR036291">
    <property type="entry name" value="NAD(P)-bd_dom_sf"/>
</dbReference>
<evidence type="ECO:0000313" key="3">
    <source>
        <dbReference type="Proteomes" id="UP001061862"/>
    </source>
</evidence>
<dbReference type="SUPFAM" id="SSF51735">
    <property type="entry name" value="NAD(P)-binding Rossmann-fold domains"/>
    <property type="match status" value="1"/>
</dbReference>
<sequence length="356" mass="38315">MTERIAILGAGGFIGNRAVEMLTLGGHYEVRPVVRAAQSLALASRFALDGRIADGRDQVALEAAFGGCSAVIHAMAGDPQTIVAAIEPVYRAAAAAGVKRLIYLSSASVHGQSPALGTTELSPLSERQPIEYNNAKVRAERLLMRLRQQGGLEITVLRPGIVYGPRSYWIGGFADELLAGEAYLVDGGAGLCNGIYVDNLIHAMTLALKTPSADGQAYLLGDEETYSWADLLRPVAGVLGMSLDDLPQPEMERRAGLVARLKAIRQLRRAARALPRPLKAALRAGFREMGAEAGQSSSGPRRPVASLERSLLHRCTWKLPHDKAARELGYVPIIDFPEAQRRTLGWLEFAGYAVAR</sequence>
<name>A0ABY6CDM7_9HYPH</name>
<feature type="domain" description="NAD-dependent epimerase/dehydratase" evidence="1">
    <location>
        <begin position="5"/>
        <end position="221"/>
    </location>
</feature>
<dbReference type="PANTHER" id="PTHR48079">
    <property type="entry name" value="PROTEIN YEEZ"/>
    <property type="match status" value="1"/>
</dbReference>
<reference evidence="2 3" key="1">
    <citation type="submission" date="2022-09" db="EMBL/GenBank/DDBJ databases">
        <title>Interaction between co-microsymbionts with complementary sets of symbiotic genes in legume-rhizobium systems.</title>
        <authorList>
            <person name="Safronova V."/>
            <person name="Sazanova A."/>
            <person name="Afonin A."/>
            <person name="Chirak E."/>
        </authorList>
    </citation>
    <scope>NUCLEOTIDE SEQUENCE [LARGE SCALE GENOMIC DNA]</scope>
    <source>
        <strain evidence="2 3">A18/4-1</strain>
    </source>
</reference>
<dbReference type="EMBL" id="CP104965">
    <property type="protein sequence ID" value="UXN69267.1"/>
    <property type="molecule type" value="Genomic_DNA"/>
</dbReference>
<dbReference type="InterPro" id="IPR001509">
    <property type="entry name" value="Epimerase_deHydtase"/>
</dbReference>
<keyword evidence="3" id="KW-1185">Reference proteome</keyword>
<accession>A0ABY6CDM7</accession>
<dbReference type="Proteomes" id="UP001061862">
    <property type="component" value="Chromosome"/>
</dbReference>
<dbReference type="RefSeq" id="WP_262167615.1">
    <property type="nucleotide sequence ID" value="NZ_CP104965.1"/>
</dbReference>
<organism evidence="2 3">
    <name type="scientific">Devosia neptuniae</name>
    <dbReference type="NCBI Taxonomy" id="191302"/>
    <lineage>
        <taxon>Bacteria</taxon>
        <taxon>Pseudomonadati</taxon>
        <taxon>Pseudomonadota</taxon>
        <taxon>Alphaproteobacteria</taxon>
        <taxon>Hyphomicrobiales</taxon>
        <taxon>Devosiaceae</taxon>
        <taxon>Devosia</taxon>
    </lineage>
</organism>
<proteinExistence type="predicted"/>
<protein>
    <submittedName>
        <fullName evidence="2">NAD(P)-dependent oxidoreductase</fullName>
    </submittedName>
</protein>
<dbReference type="Gene3D" id="3.40.50.720">
    <property type="entry name" value="NAD(P)-binding Rossmann-like Domain"/>
    <property type="match status" value="1"/>
</dbReference>
<dbReference type="PANTHER" id="PTHR48079:SF6">
    <property type="entry name" value="NAD(P)-BINDING DOMAIN-CONTAINING PROTEIN-RELATED"/>
    <property type="match status" value="1"/>
</dbReference>
<dbReference type="Pfam" id="PF01370">
    <property type="entry name" value="Epimerase"/>
    <property type="match status" value="1"/>
</dbReference>
<evidence type="ECO:0000259" key="1">
    <source>
        <dbReference type="Pfam" id="PF01370"/>
    </source>
</evidence>